<feature type="transmembrane region" description="Helical" evidence="5">
    <location>
        <begin position="52"/>
        <end position="75"/>
    </location>
</feature>
<feature type="domain" description="G-protein coupled receptors family 1 profile" evidence="6">
    <location>
        <begin position="31"/>
        <end position="278"/>
    </location>
</feature>
<dbReference type="CDD" id="cd00637">
    <property type="entry name" value="7tm_classA_rhodopsin-like"/>
    <property type="match status" value="1"/>
</dbReference>
<dbReference type="SUPFAM" id="SSF81321">
    <property type="entry name" value="Family A G protein-coupled receptor-like"/>
    <property type="match status" value="1"/>
</dbReference>
<accession>A0A8C2ERN5</accession>
<evidence type="ECO:0000313" key="7">
    <source>
        <dbReference type="Ensembl" id="ENSCCRP00020044497.1"/>
    </source>
</evidence>
<dbReference type="GO" id="GO:0004930">
    <property type="term" value="F:G protein-coupled receptor activity"/>
    <property type="evidence" value="ECO:0007669"/>
    <property type="project" value="InterPro"/>
</dbReference>
<dbReference type="InterPro" id="IPR000276">
    <property type="entry name" value="GPCR_Rhodpsn"/>
</dbReference>
<protein>
    <recommendedName>
        <fullName evidence="6">G-protein coupled receptors family 1 profile domain-containing protein</fullName>
    </recommendedName>
</protein>
<dbReference type="Gene3D" id="1.20.1070.10">
    <property type="entry name" value="Rhodopsin 7-helix transmembrane proteins"/>
    <property type="match status" value="1"/>
</dbReference>
<feature type="transmembrane region" description="Helical" evidence="5">
    <location>
        <begin position="130"/>
        <end position="154"/>
    </location>
</feature>
<dbReference type="InterPro" id="IPR052921">
    <property type="entry name" value="GPCR1_Superfamily_Member"/>
</dbReference>
<evidence type="ECO:0000256" key="4">
    <source>
        <dbReference type="ARBA" id="ARBA00023136"/>
    </source>
</evidence>
<evidence type="ECO:0000259" key="6">
    <source>
        <dbReference type="PROSITE" id="PS50262"/>
    </source>
</evidence>
<keyword evidence="2 5" id="KW-0812">Transmembrane</keyword>
<name>A0A8C2ERN5_CYPCA</name>
<proteinExistence type="predicted"/>
<evidence type="ECO:0000256" key="1">
    <source>
        <dbReference type="ARBA" id="ARBA00004370"/>
    </source>
</evidence>
<keyword evidence="4 5" id="KW-0472">Membrane</keyword>
<evidence type="ECO:0000313" key="8">
    <source>
        <dbReference type="Proteomes" id="UP000694701"/>
    </source>
</evidence>
<dbReference type="Ensembl" id="ENSCCRT00020048535.1">
    <property type="protein sequence ID" value="ENSCCRP00020044497.1"/>
    <property type="gene ID" value="ENSCCRG00020019806.1"/>
</dbReference>
<dbReference type="GO" id="GO:0005549">
    <property type="term" value="F:odorant binding"/>
    <property type="evidence" value="ECO:0007669"/>
    <property type="project" value="TreeGrafter"/>
</dbReference>
<evidence type="ECO:0000256" key="3">
    <source>
        <dbReference type="ARBA" id="ARBA00022989"/>
    </source>
</evidence>
<sequence length="322" mass="37066">MNSTVWVVDCYEEALAKNIVIVSLGLVINFINGMLVVTFFSNPMFSRDSRYILYIHLVINDMLMICLSVTLHVLTYASQLVNGSLCYTLVFLGTATFMITPLSLAGMAIERFIAICKPLHHSQICTPRRTHIFICLLWVIGAIRSITDVIISLLTQPVSFFRSFIPCYPNYLFPSKSHQYNTIASQVICMSLVWIILIYTYCRVLFAARKSISKGSANKARSTILLHGVQLLLCMLSYITPVMDMFLSPFFPVHRTKITFFNYLITNIMPTLLSPLIYGVRDQRFLKQMKEFFACKIIIVKIVPSKFRFFFYIYLEILQIRI</sequence>
<dbReference type="PROSITE" id="PS50262">
    <property type="entry name" value="G_PROTEIN_RECEP_F1_2"/>
    <property type="match status" value="1"/>
</dbReference>
<evidence type="ECO:0000256" key="5">
    <source>
        <dbReference type="SAM" id="Phobius"/>
    </source>
</evidence>
<feature type="transmembrane region" description="Helical" evidence="5">
    <location>
        <begin position="183"/>
        <end position="202"/>
    </location>
</feature>
<dbReference type="GO" id="GO:0004984">
    <property type="term" value="F:olfactory receptor activity"/>
    <property type="evidence" value="ECO:0007669"/>
    <property type="project" value="TreeGrafter"/>
</dbReference>
<feature type="transmembrane region" description="Helical" evidence="5">
    <location>
        <begin position="223"/>
        <end position="240"/>
    </location>
</feature>
<dbReference type="FunFam" id="1.20.1070.10:FF:000096">
    <property type="entry name" value="Odorant receptor 131-2"/>
    <property type="match status" value="1"/>
</dbReference>
<evidence type="ECO:0000256" key="2">
    <source>
        <dbReference type="ARBA" id="ARBA00022692"/>
    </source>
</evidence>
<feature type="transmembrane region" description="Helical" evidence="5">
    <location>
        <begin position="87"/>
        <end position="109"/>
    </location>
</feature>
<dbReference type="GO" id="GO:0016020">
    <property type="term" value="C:membrane"/>
    <property type="evidence" value="ECO:0007669"/>
    <property type="project" value="UniProtKB-SubCell"/>
</dbReference>
<dbReference type="PRINTS" id="PR00237">
    <property type="entry name" value="GPCRRHODOPSN"/>
</dbReference>
<dbReference type="PANTHER" id="PTHR26451">
    <property type="entry name" value="G_PROTEIN_RECEP_F1_2 DOMAIN-CONTAINING PROTEIN"/>
    <property type="match status" value="1"/>
</dbReference>
<comment type="subcellular location">
    <subcellularLocation>
        <location evidence="1">Membrane</location>
    </subcellularLocation>
</comment>
<dbReference type="AlphaFoldDB" id="A0A8C2ERN5"/>
<organism evidence="7 8">
    <name type="scientific">Cyprinus carpio</name>
    <name type="common">Common carp</name>
    <dbReference type="NCBI Taxonomy" id="7962"/>
    <lineage>
        <taxon>Eukaryota</taxon>
        <taxon>Metazoa</taxon>
        <taxon>Chordata</taxon>
        <taxon>Craniata</taxon>
        <taxon>Vertebrata</taxon>
        <taxon>Euteleostomi</taxon>
        <taxon>Actinopterygii</taxon>
        <taxon>Neopterygii</taxon>
        <taxon>Teleostei</taxon>
        <taxon>Ostariophysi</taxon>
        <taxon>Cypriniformes</taxon>
        <taxon>Cyprinidae</taxon>
        <taxon>Cyprininae</taxon>
        <taxon>Cyprinus</taxon>
    </lineage>
</organism>
<dbReference type="InterPro" id="IPR017452">
    <property type="entry name" value="GPCR_Rhodpsn_7TM"/>
</dbReference>
<feature type="transmembrane region" description="Helical" evidence="5">
    <location>
        <begin position="20"/>
        <end position="40"/>
    </location>
</feature>
<feature type="transmembrane region" description="Helical" evidence="5">
    <location>
        <begin position="260"/>
        <end position="280"/>
    </location>
</feature>
<keyword evidence="3 5" id="KW-1133">Transmembrane helix</keyword>
<dbReference type="Pfam" id="PF00001">
    <property type="entry name" value="7tm_1"/>
    <property type="match status" value="1"/>
</dbReference>
<dbReference type="Proteomes" id="UP000694701">
    <property type="component" value="Unplaced"/>
</dbReference>
<reference evidence="7" key="1">
    <citation type="submission" date="2025-08" db="UniProtKB">
        <authorList>
            <consortium name="Ensembl"/>
        </authorList>
    </citation>
    <scope>IDENTIFICATION</scope>
</reference>
<dbReference type="PANTHER" id="PTHR26451:SF998">
    <property type="entry name" value="ODORANT RECEPTOR-RELATED"/>
    <property type="match status" value="1"/>
</dbReference>